<evidence type="ECO:0000256" key="3">
    <source>
        <dbReference type="ARBA" id="ARBA00022448"/>
    </source>
</evidence>
<keyword evidence="5 8" id="KW-0812">Transmembrane</keyword>
<evidence type="ECO:0000313" key="9">
    <source>
        <dbReference type="EMBL" id="GAA0361453.1"/>
    </source>
</evidence>
<feature type="transmembrane region" description="Helical" evidence="8">
    <location>
        <begin position="426"/>
        <end position="447"/>
    </location>
</feature>
<dbReference type="PANTHER" id="PTHR30003">
    <property type="entry name" value="L-LACTATE PERMEASE"/>
    <property type="match status" value="1"/>
</dbReference>
<accession>A0ABP3H5S1</accession>
<dbReference type="InterPro" id="IPR003804">
    <property type="entry name" value="Lactate_perm"/>
</dbReference>
<evidence type="ECO:0000256" key="5">
    <source>
        <dbReference type="ARBA" id="ARBA00022692"/>
    </source>
</evidence>
<evidence type="ECO:0000256" key="2">
    <source>
        <dbReference type="ARBA" id="ARBA00010100"/>
    </source>
</evidence>
<comment type="subcellular location">
    <subcellularLocation>
        <location evidence="8">Cell inner membrane</location>
        <topology evidence="8">Multi-pass membrane protein</topology>
    </subcellularLocation>
    <subcellularLocation>
        <location evidence="1">Cell membrane</location>
        <topology evidence="1">Multi-pass membrane protein</topology>
    </subcellularLocation>
</comment>
<keyword evidence="3 8" id="KW-0813">Transport</keyword>
<feature type="transmembrane region" description="Helical" evidence="8">
    <location>
        <begin position="344"/>
        <end position="362"/>
    </location>
</feature>
<feature type="transmembrane region" description="Helical" evidence="8">
    <location>
        <begin position="298"/>
        <end position="324"/>
    </location>
</feature>
<feature type="transmembrane region" description="Helical" evidence="8">
    <location>
        <begin position="6"/>
        <end position="23"/>
    </location>
</feature>
<evidence type="ECO:0000256" key="6">
    <source>
        <dbReference type="ARBA" id="ARBA00022989"/>
    </source>
</evidence>
<keyword evidence="10" id="KW-1185">Reference proteome</keyword>
<feature type="transmembrane region" description="Helical" evidence="8">
    <location>
        <begin position="130"/>
        <end position="149"/>
    </location>
</feature>
<comment type="similarity">
    <text evidence="2 8">Belongs to the lactate permease family.</text>
</comment>
<feature type="transmembrane region" description="Helical" evidence="8">
    <location>
        <begin position="504"/>
        <end position="526"/>
    </location>
</feature>
<proteinExistence type="inferred from homology"/>
<reference evidence="10" key="1">
    <citation type="journal article" date="2019" name="Int. J. Syst. Evol. Microbiol.">
        <title>The Global Catalogue of Microorganisms (GCM) 10K type strain sequencing project: providing services to taxonomists for standard genome sequencing and annotation.</title>
        <authorList>
            <consortium name="The Broad Institute Genomics Platform"/>
            <consortium name="The Broad Institute Genome Sequencing Center for Infectious Disease"/>
            <person name="Wu L."/>
            <person name="Ma J."/>
        </authorList>
    </citation>
    <scope>NUCLEOTIDE SEQUENCE [LARGE SCALE GENOMIC DNA]</scope>
    <source>
        <strain evidence="10">JCM 13378</strain>
    </source>
</reference>
<feature type="transmembrane region" description="Helical" evidence="8">
    <location>
        <begin position="105"/>
        <end position="124"/>
    </location>
</feature>
<dbReference type="RefSeq" id="WP_343845627.1">
    <property type="nucleotide sequence ID" value="NZ_BAAAEI010000015.1"/>
</dbReference>
<comment type="caution">
    <text evidence="9">The sequence shown here is derived from an EMBL/GenBank/DDBJ whole genome shotgun (WGS) entry which is preliminary data.</text>
</comment>
<feature type="transmembrane region" description="Helical" evidence="8">
    <location>
        <begin position="247"/>
        <end position="264"/>
    </location>
</feature>
<evidence type="ECO:0000313" key="10">
    <source>
        <dbReference type="Proteomes" id="UP001501757"/>
    </source>
</evidence>
<keyword evidence="7 8" id="KW-0472">Membrane</keyword>
<evidence type="ECO:0000256" key="7">
    <source>
        <dbReference type="ARBA" id="ARBA00023136"/>
    </source>
</evidence>
<keyword evidence="4" id="KW-1003">Cell membrane</keyword>
<name>A0ABP3H5S1_9ALTE</name>
<gene>
    <name evidence="9" type="ORF">GCM10009092_27230</name>
</gene>
<feature type="transmembrane region" description="Helical" evidence="8">
    <location>
        <begin position="52"/>
        <end position="78"/>
    </location>
</feature>
<organism evidence="9 10">
    <name type="scientific">Bowmanella denitrificans</name>
    <dbReference type="NCBI Taxonomy" id="366582"/>
    <lineage>
        <taxon>Bacteria</taxon>
        <taxon>Pseudomonadati</taxon>
        <taxon>Pseudomonadota</taxon>
        <taxon>Gammaproteobacteria</taxon>
        <taxon>Alteromonadales</taxon>
        <taxon>Alteromonadaceae</taxon>
        <taxon>Bowmanella</taxon>
    </lineage>
</organism>
<evidence type="ECO:0000256" key="1">
    <source>
        <dbReference type="ARBA" id="ARBA00004651"/>
    </source>
</evidence>
<evidence type="ECO:0000256" key="4">
    <source>
        <dbReference type="ARBA" id="ARBA00022475"/>
    </source>
</evidence>
<keyword evidence="8" id="KW-0997">Cell inner membrane</keyword>
<dbReference type="PANTHER" id="PTHR30003:SF0">
    <property type="entry name" value="GLYCOLATE PERMEASE GLCA-RELATED"/>
    <property type="match status" value="1"/>
</dbReference>
<feature type="transmembrane region" description="Helical" evidence="8">
    <location>
        <begin position="30"/>
        <end position="46"/>
    </location>
</feature>
<dbReference type="EMBL" id="BAAAEI010000015">
    <property type="protein sequence ID" value="GAA0361453.1"/>
    <property type="molecule type" value="Genomic_DNA"/>
</dbReference>
<dbReference type="Proteomes" id="UP001501757">
    <property type="component" value="Unassembled WGS sequence"/>
</dbReference>
<keyword evidence="6 8" id="KW-1133">Transmembrane helix</keyword>
<protein>
    <recommendedName>
        <fullName evidence="8">L-lactate permease</fullName>
    </recommendedName>
</protein>
<comment type="function">
    <text evidence="8">Uptake of L-lactate across the membrane. Can also transport D-lactate and glycolate.</text>
</comment>
<dbReference type="NCBIfam" id="TIGR00795">
    <property type="entry name" value="lctP"/>
    <property type="match status" value="1"/>
</dbReference>
<feature type="transmembrane region" description="Helical" evidence="8">
    <location>
        <begin position="218"/>
        <end position="241"/>
    </location>
</feature>
<sequence>MNSLQLIAALMPVLSVFLLLVVLRLPATKAMPFSLLICAVASFGLWRMSPTYMLAATLEGICLAFSILWILLGALLLLNTLRETGALDVIRQGFVRLSPDPRVQLLLIAWLFGSFLEGAAGFGTPAAICAPLLVAVGFPPLAAVVLALVADSSAVSFGAIGTPVVVGLQQGLQATDEQVLQIALQAIGIDILVASVLPLLMCVMLTCFFSARASLKAALVMAPFALICGLAFTLPAYLVAWLLGPEFPSLIGAMVGLLLATMLIRKGWLQPKVLWQISDQPQTSVPSAQTRVSLIRAWLPYLIATSLLVLSRINALPFKAYLQALDLNWTGILGTELSVSFQPLYLPGGLMMLATFLSLRFLRADQGMLQRAWTASLLSLKGAVISLGTAVPMVRLFIHSGQNQAGLQSMPLELANLAATHLADHWLIIAPFLGALGSFIAGSATFSNLMFASMQQATAGLAGLNHNLVLALQMLGANAGNMICVVNVVAAASVVKLAGQEGRVISFTLFPMLYYCLAAAFVATWLV</sequence>
<feature type="transmembrane region" description="Helical" evidence="8">
    <location>
        <begin position="468"/>
        <end position="492"/>
    </location>
</feature>
<feature type="transmembrane region" description="Helical" evidence="8">
    <location>
        <begin position="154"/>
        <end position="172"/>
    </location>
</feature>
<evidence type="ECO:0000256" key="8">
    <source>
        <dbReference type="RuleBase" id="RU365092"/>
    </source>
</evidence>
<feature type="transmembrane region" description="Helical" evidence="8">
    <location>
        <begin position="184"/>
        <end position="211"/>
    </location>
</feature>
<dbReference type="Pfam" id="PF02652">
    <property type="entry name" value="Lactate_perm"/>
    <property type="match status" value="1"/>
</dbReference>